<sequence>MKTHCVADAFLVETTQGSAVAWVEAFWCKEQTGPVARIAYARPQQTGSTERWVDHDPRYGPRCLAYQRPFIIERLSQASPAWRDYKAWQHWRAAQGSACGRRAAWQRIEQELGDGIVQRLT</sequence>
<organism evidence="1 2">
    <name type="scientific">Lamprobacter modestohalophilus</name>
    <dbReference type="NCBI Taxonomy" id="1064514"/>
    <lineage>
        <taxon>Bacteria</taxon>
        <taxon>Pseudomonadati</taxon>
        <taxon>Pseudomonadota</taxon>
        <taxon>Gammaproteobacteria</taxon>
        <taxon>Chromatiales</taxon>
        <taxon>Chromatiaceae</taxon>
        <taxon>Lamprobacter</taxon>
    </lineage>
</organism>
<evidence type="ECO:0000313" key="2">
    <source>
        <dbReference type="Proteomes" id="UP001138768"/>
    </source>
</evidence>
<protein>
    <submittedName>
        <fullName evidence="1">Uncharacterized protein</fullName>
    </submittedName>
</protein>
<proteinExistence type="predicted"/>
<comment type="caution">
    <text evidence="1">The sequence shown here is derived from an EMBL/GenBank/DDBJ whole genome shotgun (WGS) entry which is preliminary data.</text>
</comment>
<dbReference type="EMBL" id="NRRY01000079">
    <property type="protein sequence ID" value="MBK1621506.1"/>
    <property type="molecule type" value="Genomic_DNA"/>
</dbReference>
<dbReference type="AlphaFoldDB" id="A0A9X0WDN1"/>
<accession>A0A9X0WDN1</accession>
<gene>
    <name evidence="1" type="ORF">CKO42_24460</name>
</gene>
<reference evidence="1 2" key="1">
    <citation type="journal article" date="2020" name="Microorganisms">
        <title>Osmotic Adaptation and Compatible Solute Biosynthesis of Phototrophic Bacteria as Revealed from Genome Analyses.</title>
        <authorList>
            <person name="Imhoff J.F."/>
            <person name="Rahn T."/>
            <person name="Kunzel S."/>
            <person name="Keller A."/>
            <person name="Neulinger S.C."/>
        </authorList>
    </citation>
    <scope>NUCLEOTIDE SEQUENCE [LARGE SCALE GENOMIC DNA]</scope>
    <source>
        <strain evidence="1 2">DSM 25653</strain>
    </source>
</reference>
<dbReference type="Proteomes" id="UP001138768">
    <property type="component" value="Unassembled WGS sequence"/>
</dbReference>
<name>A0A9X0WDN1_9GAMM</name>
<keyword evidence="2" id="KW-1185">Reference proteome</keyword>
<evidence type="ECO:0000313" key="1">
    <source>
        <dbReference type="EMBL" id="MBK1621506.1"/>
    </source>
</evidence>
<dbReference type="RefSeq" id="WP_200250912.1">
    <property type="nucleotide sequence ID" value="NZ_NRRY01000079.1"/>
</dbReference>